<reference evidence="7" key="1">
    <citation type="submission" date="2024-06" db="EMBL/GenBank/DDBJ databases">
        <authorList>
            <person name="Liu X."/>
            <person name="Lenzi L."/>
            <person name="Haldenby T S."/>
            <person name="Uol C."/>
        </authorList>
    </citation>
    <scope>NUCLEOTIDE SEQUENCE</scope>
</reference>
<dbReference type="Pfam" id="PF11987">
    <property type="entry name" value="IF-2"/>
    <property type="match status" value="1"/>
</dbReference>
<dbReference type="PANTHER" id="PTHR43381">
    <property type="entry name" value="TRANSLATION INITIATION FACTOR IF-2-RELATED"/>
    <property type="match status" value="1"/>
</dbReference>
<gene>
    <name evidence="7" type="ORF">CDAUBV1_LOCUS12569</name>
</gene>
<dbReference type="Gene3D" id="3.40.50.300">
    <property type="entry name" value="P-loop containing nucleotide triphosphate hydrolases"/>
    <property type="match status" value="1"/>
</dbReference>
<evidence type="ECO:0000259" key="6">
    <source>
        <dbReference type="PROSITE" id="PS51722"/>
    </source>
</evidence>
<dbReference type="InterPro" id="IPR027417">
    <property type="entry name" value="P-loop_NTPase"/>
</dbReference>
<evidence type="ECO:0000256" key="5">
    <source>
        <dbReference type="ARBA" id="ARBA00023134"/>
    </source>
</evidence>
<dbReference type="InterPro" id="IPR005225">
    <property type="entry name" value="Small_GTP-bd"/>
</dbReference>
<dbReference type="InterPro" id="IPR000795">
    <property type="entry name" value="T_Tr_GTP-bd_dom"/>
</dbReference>
<dbReference type="PROSITE" id="PS51722">
    <property type="entry name" value="G_TR_2"/>
    <property type="match status" value="1"/>
</dbReference>
<keyword evidence="2" id="KW-0396">Initiation factor</keyword>
<protein>
    <recommendedName>
        <fullName evidence="6">Tr-type G domain-containing protein</fullName>
    </recommendedName>
</protein>
<dbReference type="GO" id="GO:0005737">
    <property type="term" value="C:cytoplasm"/>
    <property type="evidence" value="ECO:0007669"/>
    <property type="project" value="TreeGrafter"/>
</dbReference>
<dbReference type="SUPFAM" id="SSF52156">
    <property type="entry name" value="Initiation factor IF2/eIF5b, domain 3"/>
    <property type="match status" value="1"/>
</dbReference>
<dbReference type="InterPro" id="IPR053905">
    <property type="entry name" value="EF-G-like_DII"/>
</dbReference>
<organism evidence="7 8">
    <name type="scientific">Calicophoron daubneyi</name>
    <name type="common">Rumen fluke</name>
    <name type="synonym">Paramphistomum daubneyi</name>
    <dbReference type="NCBI Taxonomy" id="300641"/>
    <lineage>
        <taxon>Eukaryota</taxon>
        <taxon>Metazoa</taxon>
        <taxon>Spiralia</taxon>
        <taxon>Lophotrochozoa</taxon>
        <taxon>Platyhelminthes</taxon>
        <taxon>Trematoda</taxon>
        <taxon>Digenea</taxon>
        <taxon>Plagiorchiida</taxon>
        <taxon>Pronocephalata</taxon>
        <taxon>Paramphistomoidea</taxon>
        <taxon>Paramphistomidae</taxon>
        <taxon>Calicophoron</taxon>
    </lineage>
</organism>
<dbReference type="InterPro" id="IPR015760">
    <property type="entry name" value="TIF_IF2"/>
</dbReference>
<dbReference type="InterPro" id="IPR009000">
    <property type="entry name" value="Transl_B-barrel_sf"/>
</dbReference>
<dbReference type="Gene3D" id="2.40.30.10">
    <property type="entry name" value="Translation factors"/>
    <property type="match status" value="2"/>
</dbReference>
<dbReference type="NCBIfam" id="TIGR00231">
    <property type="entry name" value="small_GTP"/>
    <property type="match status" value="1"/>
</dbReference>
<dbReference type="CDD" id="cd01887">
    <property type="entry name" value="IF2_eIF5B"/>
    <property type="match status" value="1"/>
</dbReference>
<dbReference type="GO" id="GO:0003743">
    <property type="term" value="F:translation initiation factor activity"/>
    <property type="evidence" value="ECO:0007669"/>
    <property type="project" value="UniProtKB-KW"/>
</dbReference>
<dbReference type="PANTHER" id="PTHR43381:SF20">
    <property type="entry name" value="TRANSLATION INITIATION FACTOR IF-2, MITOCHONDRIAL"/>
    <property type="match status" value="1"/>
</dbReference>
<evidence type="ECO:0000256" key="1">
    <source>
        <dbReference type="ARBA" id="ARBA00007733"/>
    </source>
</evidence>
<name>A0AAV2TMG6_CALDB</name>
<dbReference type="EMBL" id="CAXLJL010000467">
    <property type="protein sequence ID" value="CAL5138051.1"/>
    <property type="molecule type" value="Genomic_DNA"/>
</dbReference>
<comment type="caution">
    <text evidence="7">The sequence shown here is derived from an EMBL/GenBank/DDBJ whole genome shotgun (WGS) entry which is preliminary data.</text>
</comment>
<accession>A0AAV2TMG6</accession>
<keyword evidence="3" id="KW-0547">Nucleotide-binding</keyword>
<evidence type="ECO:0000256" key="3">
    <source>
        <dbReference type="ARBA" id="ARBA00022741"/>
    </source>
</evidence>
<comment type="similarity">
    <text evidence="1">Belongs to the TRAFAC class translation factor GTPase superfamily. Classic translation factor GTPase family. IF-2 subfamily.</text>
</comment>
<dbReference type="GO" id="GO:0005525">
    <property type="term" value="F:GTP binding"/>
    <property type="evidence" value="ECO:0007669"/>
    <property type="project" value="UniProtKB-KW"/>
</dbReference>
<dbReference type="SUPFAM" id="SSF52540">
    <property type="entry name" value="P-loop containing nucleoside triphosphate hydrolases"/>
    <property type="match status" value="1"/>
</dbReference>
<dbReference type="Gene3D" id="3.40.50.10050">
    <property type="entry name" value="Translation initiation factor IF- 2, domain 3"/>
    <property type="match status" value="1"/>
</dbReference>
<dbReference type="GO" id="GO:0003924">
    <property type="term" value="F:GTPase activity"/>
    <property type="evidence" value="ECO:0007669"/>
    <property type="project" value="InterPro"/>
</dbReference>
<evidence type="ECO:0000256" key="2">
    <source>
        <dbReference type="ARBA" id="ARBA00022540"/>
    </source>
</evidence>
<dbReference type="InterPro" id="IPR036925">
    <property type="entry name" value="TIF_IF2_dom3_sf"/>
</dbReference>
<evidence type="ECO:0000313" key="8">
    <source>
        <dbReference type="Proteomes" id="UP001497525"/>
    </source>
</evidence>
<keyword evidence="4" id="KW-0648">Protein biosynthesis</keyword>
<dbReference type="PRINTS" id="PR00315">
    <property type="entry name" value="ELONGATNFCT"/>
</dbReference>
<dbReference type="AlphaFoldDB" id="A0AAV2TMG6"/>
<dbReference type="Proteomes" id="UP001497525">
    <property type="component" value="Unassembled WGS sequence"/>
</dbReference>
<keyword evidence="5" id="KW-0342">GTP-binding</keyword>
<feature type="domain" description="Tr-type G" evidence="6">
    <location>
        <begin position="148"/>
        <end position="334"/>
    </location>
</feature>
<dbReference type="Pfam" id="PF00009">
    <property type="entry name" value="GTP_EFTU"/>
    <property type="match status" value="1"/>
</dbReference>
<dbReference type="SUPFAM" id="SSF50447">
    <property type="entry name" value="Translation proteins"/>
    <property type="match status" value="1"/>
</dbReference>
<proteinExistence type="inferred from homology"/>
<evidence type="ECO:0000313" key="7">
    <source>
        <dbReference type="EMBL" id="CAL5138051.1"/>
    </source>
</evidence>
<evidence type="ECO:0000256" key="4">
    <source>
        <dbReference type="ARBA" id="ARBA00022917"/>
    </source>
</evidence>
<sequence length="797" mass="86302">MIGLKPVWFARHLLRYQTIFGRRVVPAAVSSLPFTCGSDKVLAPKAQQKLARSKSKDSPVIEVWEGMTVRELSAAARSQPARLLSTINSGILASQSADLNSKIEDRSLLISLVHLLGYRPLFKSPLIESHIDKDAYPRPPCLPSECVARPPVVAILGHVDHGKTTLLDALRATRMVDQEYGGITQHLAAFTVSLASVAAHAGVKDLSASLSDSLSNHITFLDTPGHAAFSAIRARGAKVTDIIVLVVAADDGVMPQTVESIRFAKEAMTPIVVAINKIDKRGANIDNVIEGLATHGVVVEQLGGEVQAVEISALKQLNLSSLLEAIILQAEIMQLKSDPSGAAEAIVLESKMEHGTGKVATCLVTRGQLKKAPESGPLVAGETVCSPRMIFDDMGRNVNSVGPGYIARVAGWKDIPAAGSLVLELDSQSRANEVVRFRRNVRMQKKASADYAAYTARIAPYKAQYEAFLEERSKHSRGMWRMLTSKRPDLRLLLESDKNESPCLNLVIKADVHGSLEAIQALLSTCPSNLCSIEFGQIGVGPLTESDVENAAALGANILLFNVPALPNVVKLAKSKGVPVTEYNIIYRLAEDVRDMVNARLPPLVIEKVIGEAEVLALFWIREQRGGSKPVRVPVAGCRCLKGQLLAGMPNPRSFTESIDLDSVLATHYRVIRPTQSVAQSQSSGIPEVGDGSSQPLGDTLRKGTLLVSQARCRSLRHERTVVDSVRKGVECGISLIAPEVSPESSTTDVKNTSLGGETIENFFCDWQVGDIIQCYLLVNQPQRIEWEFETKSTDEE</sequence>
<dbReference type="FunFam" id="3.40.50.10050:FF:000001">
    <property type="entry name" value="Translation initiation factor IF-2"/>
    <property type="match status" value="1"/>
</dbReference>
<dbReference type="InterPro" id="IPR023115">
    <property type="entry name" value="TIF_IF2_dom3"/>
</dbReference>
<dbReference type="Pfam" id="PF22042">
    <property type="entry name" value="EF-G_D2"/>
    <property type="match status" value="1"/>
</dbReference>
<dbReference type="FunFam" id="3.40.50.300:FF:000019">
    <property type="entry name" value="Translation initiation factor IF-2"/>
    <property type="match status" value="1"/>
</dbReference>